<evidence type="ECO:0000313" key="4">
    <source>
        <dbReference type="Proteomes" id="UP001166286"/>
    </source>
</evidence>
<gene>
    <name evidence="3" type="ORF">JMJ35_008339</name>
</gene>
<dbReference type="PANTHER" id="PTHR38886">
    <property type="entry name" value="SESA DOMAIN-CONTAINING PROTEIN"/>
    <property type="match status" value="1"/>
</dbReference>
<keyword evidence="4" id="KW-1185">Reference proteome</keyword>
<dbReference type="InterPro" id="IPR054464">
    <property type="entry name" value="ULD_fung"/>
</dbReference>
<protein>
    <recommendedName>
        <fullName evidence="2">C2H2-type domain-containing protein</fullName>
    </recommendedName>
</protein>
<evidence type="ECO:0000256" key="1">
    <source>
        <dbReference type="PROSITE-ProRule" id="PRU00042"/>
    </source>
</evidence>
<dbReference type="PROSITE" id="PS50157">
    <property type="entry name" value="ZINC_FINGER_C2H2_2"/>
    <property type="match status" value="1"/>
</dbReference>
<dbReference type="AlphaFoldDB" id="A0AA39QTN2"/>
<dbReference type="EMBL" id="JAFEKC020000019">
    <property type="protein sequence ID" value="KAK0508968.1"/>
    <property type="molecule type" value="Genomic_DNA"/>
</dbReference>
<feature type="non-terminal residue" evidence="3">
    <location>
        <position position="1"/>
    </location>
</feature>
<dbReference type="PANTHER" id="PTHR38886:SF1">
    <property type="entry name" value="NACHT-NTPASE AND P-LOOP NTPASES N-TERMINAL DOMAIN-CONTAINING PROTEIN"/>
    <property type="match status" value="1"/>
</dbReference>
<keyword evidence="1" id="KW-0863">Zinc-finger</keyword>
<dbReference type="Pfam" id="PF22893">
    <property type="entry name" value="ULD_2"/>
    <property type="match status" value="1"/>
</dbReference>
<feature type="domain" description="C2H2-type" evidence="2">
    <location>
        <begin position="262"/>
        <end position="290"/>
    </location>
</feature>
<reference evidence="3" key="1">
    <citation type="submission" date="2023-03" db="EMBL/GenBank/DDBJ databases">
        <title>Complete genome of Cladonia borealis.</title>
        <authorList>
            <person name="Park H."/>
        </authorList>
    </citation>
    <scope>NUCLEOTIDE SEQUENCE</scope>
    <source>
        <strain evidence="3">ANT050790</strain>
    </source>
</reference>
<dbReference type="GO" id="GO:0008270">
    <property type="term" value="F:zinc ion binding"/>
    <property type="evidence" value="ECO:0007669"/>
    <property type="project" value="UniProtKB-KW"/>
</dbReference>
<evidence type="ECO:0000313" key="3">
    <source>
        <dbReference type="EMBL" id="KAK0508968.1"/>
    </source>
</evidence>
<dbReference type="Proteomes" id="UP001166286">
    <property type="component" value="Unassembled WGS sequence"/>
</dbReference>
<organism evidence="3 4">
    <name type="scientific">Cladonia borealis</name>
    <dbReference type="NCBI Taxonomy" id="184061"/>
    <lineage>
        <taxon>Eukaryota</taxon>
        <taxon>Fungi</taxon>
        <taxon>Dikarya</taxon>
        <taxon>Ascomycota</taxon>
        <taxon>Pezizomycotina</taxon>
        <taxon>Lecanoromycetes</taxon>
        <taxon>OSLEUM clade</taxon>
        <taxon>Lecanoromycetidae</taxon>
        <taxon>Lecanorales</taxon>
        <taxon>Lecanorineae</taxon>
        <taxon>Cladoniaceae</taxon>
        <taxon>Cladonia</taxon>
    </lineage>
</organism>
<name>A0AA39QTN2_9LECA</name>
<keyword evidence="1" id="KW-0862">Zinc</keyword>
<proteinExistence type="predicted"/>
<dbReference type="InterPro" id="IPR013087">
    <property type="entry name" value="Znf_C2H2_type"/>
</dbReference>
<comment type="caution">
    <text evidence="3">The sequence shown here is derived from an EMBL/GenBank/DDBJ whole genome shotgun (WGS) entry which is preliminary data.</text>
</comment>
<accession>A0AA39QTN2</accession>
<keyword evidence="1" id="KW-0479">Metal-binding</keyword>
<evidence type="ECO:0000259" key="2">
    <source>
        <dbReference type="PROSITE" id="PS50157"/>
    </source>
</evidence>
<sequence>MPAPVFGFGVGDVVAVSTLIWKLCKALKDTSDEAKRFRDVQIELLAFNGVISQLQQSIRNAIALPEEECLAMQSLDQRITSEARDLTLQLQRNTDDIRSQVSRTIEEPWDQKPIRFQDAIGRRYPLPLEVCRTVEGLLDFLKHSFKDTPMLETVKQRSIWLFSPASGQIKVWNLITAEDWESHACPGMQVGMSLSTAKFSGSLLQGGVSVTNIEAVVSFETPLPSWAPYPEDAEFQYLPNKERLHPSNVSQHISSRLPENIFDCARQGCDRSFSCLQDLSEHIRLSILQHDPAITSASPRCSSCDSPQSPERLFENAVDIQASSGITNRLKVSPCALEIAKTVCGVSDCPKSGTQRYVGLHRGHAEAEVNADKE</sequence>